<evidence type="ECO:0000313" key="5">
    <source>
        <dbReference type="Proteomes" id="UP001152759"/>
    </source>
</evidence>
<dbReference type="Pfam" id="PF04676">
    <property type="entry name" value="CwfJ_C_2"/>
    <property type="match status" value="1"/>
</dbReference>
<dbReference type="InterPro" id="IPR040194">
    <property type="entry name" value="Cwf19-like"/>
</dbReference>
<dbReference type="InterPro" id="IPR006767">
    <property type="entry name" value="Cwf19-like_C_dom-2"/>
</dbReference>
<organism evidence="4 5">
    <name type="scientific">Bemisia tabaci</name>
    <name type="common">Sweetpotato whitefly</name>
    <name type="synonym">Aleurodes tabaci</name>
    <dbReference type="NCBI Taxonomy" id="7038"/>
    <lineage>
        <taxon>Eukaryota</taxon>
        <taxon>Metazoa</taxon>
        <taxon>Ecdysozoa</taxon>
        <taxon>Arthropoda</taxon>
        <taxon>Hexapoda</taxon>
        <taxon>Insecta</taxon>
        <taxon>Pterygota</taxon>
        <taxon>Neoptera</taxon>
        <taxon>Paraneoptera</taxon>
        <taxon>Hemiptera</taxon>
        <taxon>Sternorrhyncha</taxon>
        <taxon>Aleyrodoidea</taxon>
        <taxon>Aleyrodidae</taxon>
        <taxon>Aleyrodinae</taxon>
        <taxon>Bemisia</taxon>
    </lineage>
</organism>
<evidence type="ECO:0000313" key="4">
    <source>
        <dbReference type="EMBL" id="CAH0388405.1"/>
    </source>
</evidence>
<dbReference type="Gene3D" id="3.30.428.10">
    <property type="entry name" value="HIT-like"/>
    <property type="match status" value="1"/>
</dbReference>
<dbReference type="AlphaFoldDB" id="A0A9P0ABR6"/>
<feature type="domain" description="Cwf19-like C-terminal" evidence="3">
    <location>
        <begin position="301"/>
        <end position="417"/>
    </location>
</feature>
<dbReference type="GO" id="GO:0061632">
    <property type="term" value="F:RNA lariat debranching enzyme activator activity"/>
    <property type="evidence" value="ECO:0007669"/>
    <property type="project" value="TreeGrafter"/>
</dbReference>
<dbReference type="PANTHER" id="PTHR12072">
    <property type="entry name" value="CWF19, CELL CYCLE CONTROL PROTEIN"/>
    <property type="match status" value="1"/>
</dbReference>
<dbReference type="GO" id="GO:0000398">
    <property type="term" value="P:mRNA splicing, via spliceosome"/>
    <property type="evidence" value="ECO:0007669"/>
    <property type="project" value="TreeGrafter"/>
</dbReference>
<feature type="domain" description="Cwf19-like protein C-terminal" evidence="2">
    <location>
        <begin position="434"/>
        <end position="517"/>
    </location>
</feature>
<dbReference type="EMBL" id="OU963865">
    <property type="protein sequence ID" value="CAH0388405.1"/>
    <property type="molecule type" value="Genomic_DNA"/>
</dbReference>
<protein>
    <recommendedName>
        <fullName evidence="6">CWF19-like protein 1</fullName>
    </recommendedName>
</protein>
<sequence length="520" mass="59274">MAERQKILVAGNVNGNFKTLFNRINSIVKKNGPFDFMLCVGDFFSASDDSWEPYRTGHLKVPLPIYILGPTNANLVKYYSDLNGCELCPNVSYLGKQGIFRNSAGLRIAYLSGAESVDKSDVTFTAKDVTTLRDNCIKGQPSYLGTDILITSCWPEDITNLDPSPVEDPPKGSFCVSWLDVQIKPRYHFSPSPHKYYERPPYKNVGSPHEQHCTRFIALADVGNTGKDKWIYALSIEPIDMMLKKDLLTATTDSTNCPFKEQCFSQNLSADRPEQFFYNMNSSQDDGYQRKKRKYDDSFDKKRPKINFDQSKCWFCLSSPDVEKHLIISIGEEVYLALAKGGLTPDHALLLPVAHHQSTSDMPASIQKELNQFKQALTKMYEGQNKVPVFFERNYKTSHLQVQVIPVPSKFEDRLENIIQDNAESLGFTLDELPPHAEMRQVAPPGTPYFLLELPSGARLYHRIKKNFPIQFGREAIASEIFDAPEKADWKQCVVSKEEEIEYVKKFRQLFEPFDFTLTQ</sequence>
<dbReference type="PANTHER" id="PTHR12072:SF4">
    <property type="entry name" value="CWF19-LIKE PROTEIN 1"/>
    <property type="match status" value="1"/>
</dbReference>
<dbReference type="CDD" id="cd07380">
    <property type="entry name" value="MPP_CWF19_N"/>
    <property type="match status" value="1"/>
</dbReference>
<name>A0A9P0ABR6_BEMTA</name>
<dbReference type="Pfam" id="PF04677">
    <property type="entry name" value="CwfJ_C_1"/>
    <property type="match status" value="1"/>
</dbReference>
<dbReference type="GO" id="GO:0071014">
    <property type="term" value="C:post-mRNA release spliceosomal complex"/>
    <property type="evidence" value="ECO:0007669"/>
    <property type="project" value="TreeGrafter"/>
</dbReference>
<dbReference type="SUPFAM" id="SSF54197">
    <property type="entry name" value="HIT-like"/>
    <property type="match status" value="1"/>
</dbReference>
<reference evidence="4" key="1">
    <citation type="submission" date="2021-12" db="EMBL/GenBank/DDBJ databases">
        <authorList>
            <person name="King R."/>
        </authorList>
    </citation>
    <scope>NUCLEOTIDE SEQUENCE</scope>
</reference>
<evidence type="ECO:0008006" key="6">
    <source>
        <dbReference type="Google" id="ProtNLM"/>
    </source>
</evidence>
<evidence type="ECO:0000259" key="2">
    <source>
        <dbReference type="Pfam" id="PF04676"/>
    </source>
</evidence>
<evidence type="ECO:0000259" key="3">
    <source>
        <dbReference type="Pfam" id="PF04677"/>
    </source>
</evidence>
<accession>A0A9P0ABR6</accession>
<comment type="similarity">
    <text evidence="1">Belongs to the CWF19 family.</text>
</comment>
<proteinExistence type="inferred from homology"/>
<keyword evidence="5" id="KW-1185">Reference proteome</keyword>
<evidence type="ECO:0000256" key="1">
    <source>
        <dbReference type="ARBA" id="ARBA00006795"/>
    </source>
</evidence>
<dbReference type="InterPro" id="IPR036265">
    <property type="entry name" value="HIT-like_sf"/>
</dbReference>
<dbReference type="InterPro" id="IPR006768">
    <property type="entry name" value="Cwf19-like_C_dom-1"/>
</dbReference>
<gene>
    <name evidence="4" type="ORF">BEMITA_LOCUS7319</name>
</gene>
<dbReference type="Proteomes" id="UP001152759">
    <property type="component" value="Chromosome 4"/>
</dbReference>